<proteinExistence type="predicted"/>
<dbReference type="EMBL" id="KV126142">
    <property type="protein sequence ID" value="KZT76399.1"/>
    <property type="molecule type" value="Genomic_DNA"/>
</dbReference>
<evidence type="ECO:0000313" key="2">
    <source>
        <dbReference type="Proteomes" id="UP000250235"/>
    </source>
</evidence>
<dbReference type="Proteomes" id="UP000250235">
    <property type="component" value="Unassembled WGS sequence"/>
</dbReference>
<name>A0A2Z6ZTQ1_9LAMI</name>
<organism evidence="1 2">
    <name type="scientific">Dorcoceras hygrometricum</name>
    <dbReference type="NCBI Taxonomy" id="472368"/>
    <lineage>
        <taxon>Eukaryota</taxon>
        <taxon>Viridiplantae</taxon>
        <taxon>Streptophyta</taxon>
        <taxon>Embryophyta</taxon>
        <taxon>Tracheophyta</taxon>
        <taxon>Spermatophyta</taxon>
        <taxon>Magnoliopsida</taxon>
        <taxon>eudicotyledons</taxon>
        <taxon>Gunneridae</taxon>
        <taxon>Pentapetalae</taxon>
        <taxon>asterids</taxon>
        <taxon>lamiids</taxon>
        <taxon>Lamiales</taxon>
        <taxon>Gesneriaceae</taxon>
        <taxon>Didymocarpoideae</taxon>
        <taxon>Trichosporeae</taxon>
        <taxon>Loxocarpinae</taxon>
        <taxon>Dorcoceras</taxon>
    </lineage>
</organism>
<evidence type="ECO:0000313" key="1">
    <source>
        <dbReference type="EMBL" id="KZT76399.1"/>
    </source>
</evidence>
<sequence>MFKALESSGLRGFFGCSAAVYEKDLVTFFENGTVRGNTVVSTVKGVTVNISEDQRAFSESGEPIKASCKNKEMKVEFRLLNDILAKAITAKAGSFDAVTQESFRLMAVIHYGIKINWSRFMFDILKEW</sequence>
<reference evidence="1 2" key="1">
    <citation type="journal article" date="2015" name="Proc. Natl. Acad. Sci. U.S.A.">
        <title>The resurrection genome of Boea hygrometrica: A blueprint for survival of dehydration.</title>
        <authorList>
            <person name="Xiao L."/>
            <person name="Yang G."/>
            <person name="Zhang L."/>
            <person name="Yang X."/>
            <person name="Zhao S."/>
            <person name="Ji Z."/>
            <person name="Zhou Q."/>
            <person name="Hu M."/>
            <person name="Wang Y."/>
            <person name="Chen M."/>
            <person name="Xu Y."/>
            <person name="Jin H."/>
            <person name="Xiao X."/>
            <person name="Hu G."/>
            <person name="Bao F."/>
            <person name="Hu Y."/>
            <person name="Wan P."/>
            <person name="Li L."/>
            <person name="Deng X."/>
            <person name="Kuang T."/>
            <person name="Xiang C."/>
            <person name="Zhu J.K."/>
            <person name="Oliver M.J."/>
            <person name="He Y."/>
        </authorList>
    </citation>
    <scope>NUCLEOTIDE SEQUENCE [LARGE SCALE GENOMIC DNA]</scope>
    <source>
        <strain evidence="2">cv. XS01</strain>
    </source>
</reference>
<protein>
    <submittedName>
        <fullName evidence="1">Uncharacterized protein</fullName>
    </submittedName>
</protein>
<gene>
    <name evidence="1" type="ORF">F511_46576</name>
</gene>
<accession>A0A2Z6ZTQ1</accession>
<dbReference type="AlphaFoldDB" id="A0A2Z6ZTQ1"/>
<keyword evidence="2" id="KW-1185">Reference proteome</keyword>